<reference evidence="3 4" key="1">
    <citation type="submission" date="2019-02" db="EMBL/GenBank/DDBJ databases">
        <title>Genomic Encyclopedia of Type Strains, Phase IV (KMG-IV): sequencing the most valuable type-strain genomes for metagenomic binning, comparative biology and taxonomic classification.</title>
        <authorList>
            <person name="Goeker M."/>
        </authorList>
    </citation>
    <scope>NUCLEOTIDE SEQUENCE [LARGE SCALE GENOMIC DNA]</scope>
    <source>
        <strain evidence="3 4">DSM 23814</strain>
    </source>
</reference>
<feature type="compositionally biased region" description="Basic and acidic residues" evidence="1">
    <location>
        <begin position="126"/>
        <end position="141"/>
    </location>
</feature>
<keyword evidence="3" id="KW-0540">Nuclease</keyword>
<feature type="region of interest" description="Disordered" evidence="1">
    <location>
        <begin position="117"/>
        <end position="150"/>
    </location>
</feature>
<feature type="region of interest" description="Disordered" evidence="1">
    <location>
        <begin position="1"/>
        <end position="34"/>
    </location>
</feature>
<evidence type="ECO:0000313" key="3">
    <source>
        <dbReference type="EMBL" id="RZT92754.1"/>
    </source>
</evidence>
<dbReference type="Gene3D" id="3.30.1370.110">
    <property type="match status" value="1"/>
</dbReference>
<sequence length="269" mass="29279">MYSAGSKVSLSKTGQARPASGAGRNAMVTPIKGKLEDLRQLQKAKVREETRRAKAQLAAPRHNKTTTDPAATAVFTPEDIALFRQTVRSVTPLPQANRYARQALDYGNNEYFRAKRRQAEGAASVDPHKPAAPERAREQKRTAPVNKGRRRADLPEGAYVQRADSVDLIKKLLSGQWPVAATLDLHGANSAQAAERFDRFIHSCLEHRVRCICIVHGKGYGSAQGTAVLKEQVLAWLKNLDAVLAFAPAPENMGGAGAQIVLLKTPESD</sequence>
<dbReference type="InterPro" id="IPR036063">
    <property type="entry name" value="Smr_dom_sf"/>
</dbReference>
<keyword evidence="3" id="KW-0255">Endonuclease</keyword>
<dbReference type="Pfam" id="PF01713">
    <property type="entry name" value="Smr"/>
    <property type="match status" value="1"/>
</dbReference>
<dbReference type="GO" id="GO:0004519">
    <property type="term" value="F:endonuclease activity"/>
    <property type="evidence" value="ECO:0007669"/>
    <property type="project" value="UniProtKB-KW"/>
</dbReference>
<gene>
    <name evidence="3" type="ORF">EV681_3512</name>
</gene>
<evidence type="ECO:0000256" key="1">
    <source>
        <dbReference type="SAM" id="MobiDB-lite"/>
    </source>
</evidence>
<keyword evidence="3" id="KW-0378">Hydrolase</keyword>
<dbReference type="SMART" id="SM00463">
    <property type="entry name" value="SMR"/>
    <property type="match status" value="1"/>
</dbReference>
<protein>
    <submittedName>
        <fullName evidence="3">DNA-nicking Smr family endonuclease</fullName>
    </submittedName>
</protein>
<dbReference type="SUPFAM" id="SSF160443">
    <property type="entry name" value="SMR domain-like"/>
    <property type="match status" value="1"/>
</dbReference>
<dbReference type="PANTHER" id="PTHR35562:SF2">
    <property type="entry name" value="DNA ENDONUCLEASE SMRA-RELATED"/>
    <property type="match status" value="1"/>
</dbReference>
<dbReference type="PANTHER" id="PTHR35562">
    <property type="entry name" value="DNA ENDONUCLEASE SMRA-RELATED"/>
    <property type="match status" value="1"/>
</dbReference>
<evidence type="ECO:0000259" key="2">
    <source>
        <dbReference type="PROSITE" id="PS50828"/>
    </source>
</evidence>
<evidence type="ECO:0000313" key="4">
    <source>
        <dbReference type="Proteomes" id="UP000293398"/>
    </source>
</evidence>
<keyword evidence="4" id="KW-1185">Reference proteome</keyword>
<feature type="compositionally biased region" description="Polar residues" evidence="1">
    <location>
        <begin position="1"/>
        <end position="14"/>
    </location>
</feature>
<proteinExistence type="predicted"/>
<dbReference type="InterPro" id="IPR002625">
    <property type="entry name" value="Smr_dom"/>
</dbReference>
<feature type="domain" description="Smr" evidence="2">
    <location>
        <begin position="183"/>
        <end position="264"/>
    </location>
</feature>
<dbReference type="PROSITE" id="PS50828">
    <property type="entry name" value="SMR"/>
    <property type="match status" value="1"/>
</dbReference>
<name>A0A4Q7VA54_9BURK</name>
<dbReference type="AlphaFoldDB" id="A0A4Q7VA54"/>
<dbReference type="Proteomes" id="UP000293398">
    <property type="component" value="Unassembled WGS sequence"/>
</dbReference>
<comment type="caution">
    <text evidence="3">The sequence shown here is derived from an EMBL/GenBank/DDBJ whole genome shotgun (WGS) entry which is preliminary data.</text>
</comment>
<organism evidence="3 4">
    <name type="scientific">Advenella incenata</name>
    <dbReference type="NCBI Taxonomy" id="267800"/>
    <lineage>
        <taxon>Bacteria</taxon>
        <taxon>Pseudomonadati</taxon>
        <taxon>Pseudomonadota</taxon>
        <taxon>Betaproteobacteria</taxon>
        <taxon>Burkholderiales</taxon>
        <taxon>Alcaligenaceae</taxon>
    </lineage>
</organism>
<accession>A0A4Q7VA54</accession>
<dbReference type="EMBL" id="SHKO01000003">
    <property type="protein sequence ID" value="RZT92754.1"/>
    <property type="molecule type" value="Genomic_DNA"/>
</dbReference>